<sequence>MRKGRVAPTGENDNNEYFFETAASDSTNKCTQPTVSNAETKEEPGSSHREVKTPEALNQVVDQFVSYEVEKIIALSLIKDD</sequence>
<feature type="non-terminal residue" evidence="2">
    <location>
        <position position="1"/>
    </location>
</feature>
<gene>
    <name evidence="2" type="ORF">CHS0354_010183</name>
</gene>
<feature type="compositionally biased region" description="Basic and acidic residues" evidence="1">
    <location>
        <begin position="39"/>
        <end position="52"/>
    </location>
</feature>
<name>A0AAE0RSJ3_9BIVA</name>
<evidence type="ECO:0000256" key="1">
    <source>
        <dbReference type="SAM" id="MobiDB-lite"/>
    </source>
</evidence>
<reference evidence="2" key="2">
    <citation type="journal article" date="2021" name="Genome Biol. Evol.">
        <title>Developing a high-quality reference genome for a parasitic bivalve with doubly uniparental inheritance (Bivalvia: Unionida).</title>
        <authorList>
            <person name="Smith C.H."/>
        </authorList>
    </citation>
    <scope>NUCLEOTIDE SEQUENCE</scope>
    <source>
        <strain evidence="2">CHS0354</strain>
        <tissue evidence="2">Mantle</tissue>
    </source>
</reference>
<dbReference type="EMBL" id="JAEAOA010000640">
    <property type="protein sequence ID" value="KAK3578832.1"/>
    <property type="molecule type" value="Genomic_DNA"/>
</dbReference>
<accession>A0AAE0RSJ3</accession>
<comment type="caution">
    <text evidence="2">The sequence shown here is derived from an EMBL/GenBank/DDBJ whole genome shotgun (WGS) entry which is preliminary data.</text>
</comment>
<evidence type="ECO:0000313" key="2">
    <source>
        <dbReference type="EMBL" id="KAK3578832.1"/>
    </source>
</evidence>
<reference evidence="2" key="3">
    <citation type="submission" date="2023-05" db="EMBL/GenBank/DDBJ databases">
        <authorList>
            <person name="Smith C.H."/>
        </authorList>
    </citation>
    <scope>NUCLEOTIDE SEQUENCE</scope>
    <source>
        <strain evidence="2">CHS0354</strain>
        <tissue evidence="2">Mantle</tissue>
    </source>
</reference>
<proteinExistence type="predicted"/>
<protein>
    <submittedName>
        <fullName evidence="2">Uncharacterized protein</fullName>
    </submittedName>
</protein>
<dbReference type="AlphaFoldDB" id="A0AAE0RSJ3"/>
<feature type="region of interest" description="Disordered" evidence="1">
    <location>
        <begin position="24"/>
        <end position="52"/>
    </location>
</feature>
<keyword evidence="3" id="KW-1185">Reference proteome</keyword>
<dbReference type="Proteomes" id="UP001195483">
    <property type="component" value="Unassembled WGS sequence"/>
</dbReference>
<feature type="compositionally biased region" description="Polar residues" evidence="1">
    <location>
        <begin position="24"/>
        <end position="38"/>
    </location>
</feature>
<evidence type="ECO:0000313" key="3">
    <source>
        <dbReference type="Proteomes" id="UP001195483"/>
    </source>
</evidence>
<reference evidence="2" key="1">
    <citation type="journal article" date="2021" name="Genome Biol. Evol.">
        <title>A High-Quality Reference Genome for a Parasitic Bivalve with Doubly Uniparental Inheritance (Bivalvia: Unionida).</title>
        <authorList>
            <person name="Smith C.H."/>
        </authorList>
    </citation>
    <scope>NUCLEOTIDE SEQUENCE</scope>
    <source>
        <strain evidence="2">CHS0354</strain>
    </source>
</reference>
<organism evidence="2 3">
    <name type="scientific">Potamilus streckersoni</name>
    <dbReference type="NCBI Taxonomy" id="2493646"/>
    <lineage>
        <taxon>Eukaryota</taxon>
        <taxon>Metazoa</taxon>
        <taxon>Spiralia</taxon>
        <taxon>Lophotrochozoa</taxon>
        <taxon>Mollusca</taxon>
        <taxon>Bivalvia</taxon>
        <taxon>Autobranchia</taxon>
        <taxon>Heteroconchia</taxon>
        <taxon>Palaeoheterodonta</taxon>
        <taxon>Unionida</taxon>
        <taxon>Unionoidea</taxon>
        <taxon>Unionidae</taxon>
        <taxon>Ambleminae</taxon>
        <taxon>Lampsilini</taxon>
        <taxon>Potamilus</taxon>
    </lineage>
</organism>